<feature type="signal peptide" evidence="3">
    <location>
        <begin position="1"/>
        <end position="42"/>
    </location>
</feature>
<sequence>MMLPTFFRRTTKHRTLPIFKHGLAAGLLGLVLALTGTSTAMAAETLKAGGTPSGIPFTFLDIQNNEITGAMVDLIHALGDDMGYDVQVQESQFNALIPSLTSGKIDIISAAMLKTPERAEVVSFSDNVFPYGEGVVIRDDYEGNINTLEDLSGEVIGAQVGTTYVEQLNAKGIFPEVRNYDTLADMMRDISLGRIIAGVGDAPIINYQLSQGKFPDLKLAENYQQEMVGHIGLAVAQDNTELLERVNTSLAKLKGDGTVDAIFSKWGLQ</sequence>
<protein>
    <recommendedName>
        <fullName evidence="4">Solute-binding protein family 3/N-terminal domain-containing protein</fullName>
    </recommendedName>
</protein>
<dbReference type="SMART" id="SM00062">
    <property type="entry name" value="PBPb"/>
    <property type="match status" value="1"/>
</dbReference>
<dbReference type="EMBL" id="ASTJ01000022">
    <property type="protein sequence ID" value="EPC03157.1"/>
    <property type="molecule type" value="Genomic_DNA"/>
</dbReference>
<keyword evidence="6" id="KW-1185">Reference proteome</keyword>
<proteinExistence type="inferred from homology"/>
<dbReference type="STRING" id="1121939.L861_22875"/>
<dbReference type="PANTHER" id="PTHR35936:SF17">
    <property type="entry name" value="ARGININE-BINDING EXTRACELLULAR PROTEIN ARTP"/>
    <property type="match status" value="1"/>
</dbReference>
<feature type="domain" description="Solute-binding protein family 3/N-terminal" evidence="4">
    <location>
        <begin position="45"/>
        <end position="268"/>
    </location>
</feature>
<evidence type="ECO:0000313" key="5">
    <source>
        <dbReference type="EMBL" id="EPC03157.1"/>
    </source>
</evidence>
<name>S2KLX5_LITA3</name>
<comment type="similarity">
    <text evidence="1">Belongs to the bacterial solute-binding protein 3 family.</text>
</comment>
<evidence type="ECO:0000256" key="1">
    <source>
        <dbReference type="ARBA" id="ARBA00010333"/>
    </source>
</evidence>
<dbReference type="PANTHER" id="PTHR35936">
    <property type="entry name" value="MEMBRANE-BOUND LYTIC MUREIN TRANSGLYCOSYLASE F"/>
    <property type="match status" value="1"/>
</dbReference>
<accession>S2KLX5</accession>
<evidence type="ECO:0000259" key="4">
    <source>
        <dbReference type="SMART" id="SM00062"/>
    </source>
</evidence>
<dbReference type="Proteomes" id="UP000014463">
    <property type="component" value="Unassembled WGS sequence"/>
</dbReference>
<evidence type="ECO:0000256" key="2">
    <source>
        <dbReference type="ARBA" id="ARBA00022729"/>
    </source>
</evidence>
<reference evidence="5 6" key="1">
    <citation type="journal article" date="2013" name="Genome Announc.">
        <title>Draft genome sequence of the moderately halophilic gammaproteobacterium Halomonas anticariensis FP35.</title>
        <authorList>
            <person name="Tahrioui A."/>
            <person name="Quesada E."/>
            <person name="Llamas I."/>
        </authorList>
    </citation>
    <scope>NUCLEOTIDE SEQUENCE [LARGE SCALE GENOMIC DNA]</scope>
    <source>
        <strain evidence="6">DSM 16096 / CECT 5854 / LMG 22089 / FP35</strain>
    </source>
</reference>
<dbReference type="CDD" id="cd13530">
    <property type="entry name" value="PBP2_peptides_like"/>
    <property type="match status" value="1"/>
</dbReference>
<keyword evidence="2 3" id="KW-0732">Signal</keyword>
<evidence type="ECO:0000313" key="6">
    <source>
        <dbReference type="Proteomes" id="UP000014463"/>
    </source>
</evidence>
<dbReference type="AlphaFoldDB" id="S2KLX5"/>
<organism evidence="5 6">
    <name type="scientific">Litchfieldella anticariensis (strain DSM 16096 / CECT 5854 / CIP 108499 / LMG 22089 / FP35)</name>
    <name type="common">Halomonas anticariensis</name>
    <dbReference type="NCBI Taxonomy" id="1121939"/>
    <lineage>
        <taxon>Bacteria</taxon>
        <taxon>Pseudomonadati</taxon>
        <taxon>Pseudomonadota</taxon>
        <taxon>Gammaproteobacteria</taxon>
        <taxon>Oceanospirillales</taxon>
        <taxon>Halomonadaceae</taxon>
        <taxon>Litchfieldella</taxon>
    </lineage>
</organism>
<gene>
    <name evidence="5" type="ORF">L861_22875</name>
</gene>
<dbReference type="eggNOG" id="COG0834">
    <property type="taxonomic scope" value="Bacteria"/>
</dbReference>
<dbReference type="SUPFAM" id="SSF53850">
    <property type="entry name" value="Periplasmic binding protein-like II"/>
    <property type="match status" value="1"/>
</dbReference>
<dbReference type="Gene3D" id="3.40.190.10">
    <property type="entry name" value="Periplasmic binding protein-like II"/>
    <property type="match status" value="2"/>
</dbReference>
<comment type="caution">
    <text evidence="5">The sequence shown here is derived from an EMBL/GenBank/DDBJ whole genome shotgun (WGS) entry which is preliminary data.</text>
</comment>
<evidence type="ECO:0000256" key="3">
    <source>
        <dbReference type="SAM" id="SignalP"/>
    </source>
</evidence>
<dbReference type="InterPro" id="IPR001638">
    <property type="entry name" value="Solute-binding_3/MltF_N"/>
</dbReference>
<dbReference type="PATRIC" id="fig|1121939.11.peg.1580"/>
<dbReference type="Pfam" id="PF00497">
    <property type="entry name" value="SBP_bac_3"/>
    <property type="match status" value="1"/>
</dbReference>
<dbReference type="RefSeq" id="WP_016416078.1">
    <property type="nucleotide sequence ID" value="NZ_AUAB01000022.1"/>
</dbReference>
<feature type="chain" id="PRO_5004498601" description="Solute-binding protein family 3/N-terminal domain-containing protein" evidence="3">
    <location>
        <begin position="43"/>
        <end position="269"/>
    </location>
</feature>